<feature type="domain" description="DNA2/NAM7 helicase-like C-terminal" evidence="5">
    <location>
        <begin position="63"/>
        <end position="241"/>
    </location>
</feature>
<keyword evidence="1" id="KW-0547">Nucleotide-binding</keyword>
<evidence type="ECO:0000256" key="3">
    <source>
        <dbReference type="ARBA" id="ARBA00022806"/>
    </source>
</evidence>
<keyword evidence="7" id="KW-1185">Reference proteome</keyword>
<accession>A0AAV5SPJ2</accession>
<dbReference type="Pfam" id="PF13087">
    <property type="entry name" value="AAA_12"/>
    <property type="match status" value="1"/>
</dbReference>
<organism evidence="6 7">
    <name type="scientific">Pristionchus entomophagus</name>
    <dbReference type="NCBI Taxonomy" id="358040"/>
    <lineage>
        <taxon>Eukaryota</taxon>
        <taxon>Metazoa</taxon>
        <taxon>Ecdysozoa</taxon>
        <taxon>Nematoda</taxon>
        <taxon>Chromadorea</taxon>
        <taxon>Rhabditida</taxon>
        <taxon>Rhabditina</taxon>
        <taxon>Diplogasteromorpha</taxon>
        <taxon>Diplogasteroidea</taxon>
        <taxon>Neodiplogasteridae</taxon>
        <taxon>Pristionchus</taxon>
    </lineage>
</organism>
<dbReference type="Gene3D" id="3.40.50.300">
    <property type="entry name" value="P-loop containing nucleotide triphosphate hydrolases"/>
    <property type="match status" value="2"/>
</dbReference>
<evidence type="ECO:0000313" key="7">
    <source>
        <dbReference type="Proteomes" id="UP001432027"/>
    </source>
</evidence>
<evidence type="ECO:0000313" key="6">
    <source>
        <dbReference type="EMBL" id="GMS85053.1"/>
    </source>
</evidence>
<evidence type="ECO:0000256" key="1">
    <source>
        <dbReference type="ARBA" id="ARBA00022741"/>
    </source>
</evidence>
<keyword evidence="3" id="KW-0347">Helicase</keyword>
<dbReference type="PANTHER" id="PTHR43788">
    <property type="entry name" value="DNA2/NAM7 HELICASE FAMILY MEMBER"/>
    <property type="match status" value="1"/>
</dbReference>
<comment type="caution">
    <text evidence="6">The sequence shown here is derived from an EMBL/GenBank/DDBJ whole genome shotgun (WGS) entry which is preliminary data.</text>
</comment>
<dbReference type="GO" id="GO:0043139">
    <property type="term" value="F:5'-3' DNA helicase activity"/>
    <property type="evidence" value="ECO:0007669"/>
    <property type="project" value="TreeGrafter"/>
</dbReference>
<evidence type="ECO:0000256" key="4">
    <source>
        <dbReference type="ARBA" id="ARBA00022840"/>
    </source>
</evidence>
<evidence type="ECO:0000256" key="2">
    <source>
        <dbReference type="ARBA" id="ARBA00022801"/>
    </source>
</evidence>
<dbReference type="InterPro" id="IPR050534">
    <property type="entry name" value="Coronavir_polyprotein_1ab"/>
</dbReference>
<protein>
    <recommendedName>
        <fullName evidence="5">DNA2/NAM7 helicase-like C-terminal domain-containing protein</fullName>
    </recommendedName>
</protein>
<dbReference type="AlphaFoldDB" id="A0AAV5SPJ2"/>
<name>A0AAV5SPJ2_9BILA</name>
<proteinExistence type="predicted"/>
<keyword evidence="2" id="KW-0378">Hydrolase</keyword>
<evidence type="ECO:0000259" key="5">
    <source>
        <dbReference type="Pfam" id="PF13087"/>
    </source>
</evidence>
<dbReference type="InterPro" id="IPR027417">
    <property type="entry name" value="P-loop_NTPase"/>
</dbReference>
<dbReference type="Proteomes" id="UP001432027">
    <property type="component" value="Unassembled WGS sequence"/>
</dbReference>
<dbReference type="EMBL" id="BTSX01000002">
    <property type="protein sequence ID" value="GMS85053.1"/>
    <property type="molecule type" value="Genomic_DNA"/>
</dbReference>
<dbReference type="CDD" id="cd18808">
    <property type="entry name" value="SF1_C_Upf1"/>
    <property type="match status" value="1"/>
</dbReference>
<gene>
    <name evidence="6" type="ORF">PENTCL1PPCAC_7228</name>
</gene>
<keyword evidence="4" id="KW-0067">ATP-binding</keyword>
<sequence>MQLKHDVRRIVIDEASQMTEAALVGTIGTFYPPIQIVLIGDSKQLSPFKYIKDDIISEMGARSALGVLQLKNNVPVIRLRETFRQSEPLMRPYSDVFYDGKLKSGKTTNSRLLLSPIFNVSKDCMFVNVEGSKSTQSGTSKINHGEMAALKFVVSKLKHAGYDHTSIMVIAYYEAQRRLAATRLPNDYEVLTVDSSQGREKDIIIVLTTRDMPTDEIFFTCDKRCNVSVSRHKEALIVLGKEGALLKTEPWNRLIKEEYFCTYTYTPA</sequence>
<dbReference type="SUPFAM" id="SSF52540">
    <property type="entry name" value="P-loop containing nucleoside triphosphate hydrolases"/>
    <property type="match status" value="1"/>
</dbReference>
<reference evidence="6" key="1">
    <citation type="submission" date="2023-10" db="EMBL/GenBank/DDBJ databases">
        <title>Genome assembly of Pristionchus species.</title>
        <authorList>
            <person name="Yoshida K."/>
            <person name="Sommer R.J."/>
        </authorList>
    </citation>
    <scope>NUCLEOTIDE SEQUENCE</scope>
    <source>
        <strain evidence="6">RS0144</strain>
    </source>
</reference>
<dbReference type="InterPro" id="IPR041679">
    <property type="entry name" value="DNA2/NAM7-like_C"/>
</dbReference>
<dbReference type="GO" id="GO:0016787">
    <property type="term" value="F:hydrolase activity"/>
    <property type="evidence" value="ECO:0007669"/>
    <property type="project" value="UniProtKB-KW"/>
</dbReference>
<dbReference type="InterPro" id="IPR047187">
    <property type="entry name" value="SF1_C_Upf1"/>
</dbReference>
<dbReference type="PANTHER" id="PTHR43788:SF16">
    <property type="entry name" value="HELICASE WITH ZINC FINGER 2"/>
    <property type="match status" value="1"/>
</dbReference>
<dbReference type="GO" id="GO:0005524">
    <property type="term" value="F:ATP binding"/>
    <property type="evidence" value="ECO:0007669"/>
    <property type="project" value="UniProtKB-KW"/>
</dbReference>